<dbReference type="Proteomes" id="UP001153269">
    <property type="component" value="Unassembled WGS sequence"/>
</dbReference>
<gene>
    <name evidence="1" type="ORF">PLEPLA_LOCUS35210</name>
</gene>
<keyword evidence="2" id="KW-1185">Reference proteome</keyword>
<organism evidence="1 2">
    <name type="scientific">Pleuronectes platessa</name>
    <name type="common">European plaice</name>
    <dbReference type="NCBI Taxonomy" id="8262"/>
    <lineage>
        <taxon>Eukaryota</taxon>
        <taxon>Metazoa</taxon>
        <taxon>Chordata</taxon>
        <taxon>Craniata</taxon>
        <taxon>Vertebrata</taxon>
        <taxon>Euteleostomi</taxon>
        <taxon>Actinopterygii</taxon>
        <taxon>Neopterygii</taxon>
        <taxon>Teleostei</taxon>
        <taxon>Neoteleostei</taxon>
        <taxon>Acanthomorphata</taxon>
        <taxon>Carangaria</taxon>
        <taxon>Pleuronectiformes</taxon>
        <taxon>Pleuronectoidei</taxon>
        <taxon>Pleuronectidae</taxon>
        <taxon>Pleuronectes</taxon>
    </lineage>
</organism>
<protein>
    <submittedName>
        <fullName evidence="1">Uncharacterized protein</fullName>
    </submittedName>
</protein>
<evidence type="ECO:0000313" key="1">
    <source>
        <dbReference type="EMBL" id="CAB1447523.1"/>
    </source>
</evidence>
<dbReference type="AlphaFoldDB" id="A0A9N7VFR7"/>
<name>A0A9N7VFR7_PLEPL</name>
<evidence type="ECO:0000313" key="2">
    <source>
        <dbReference type="Proteomes" id="UP001153269"/>
    </source>
</evidence>
<proteinExistence type="predicted"/>
<accession>A0A9N7VFR7</accession>
<dbReference type="EMBL" id="CADEAL010003949">
    <property type="protein sequence ID" value="CAB1447523.1"/>
    <property type="molecule type" value="Genomic_DNA"/>
</dbReference>
<comment type="caution">
    <text evidence="1">The sequence shown here is derived from an EMBL/GenBank/DDBJ whole genome shotgun (WGS) entry which is preliminary data.</text>
</comment>
<reference evidence="1" key="1">
    <citation type="submission" date="2020-03" db="EMBL/GenBank/DDBJ databases">
        <authorList>
            <person name="Weist P."/>
        </authorList>
    </citation>
    <scope>NUCLEOTIDE SEQUENCE</scope>
</reference>
<sequence>MLSDSVKNFVGTSVNTIHPDQAALDDVESNLISSCLTEASTCHLDSRFEALVPSPPTLRSLPAGGSRWTRCNVKNEVHVRTSGS</sequence>